<dbReference type="SUPFAM" id="SSF46785">
    <property type="entry name" value="Winged helix' DNA-binding domain"/>
    <property type="match status" value="1"/>
</dbReference>
<dbReference type="InterPro" id="IPR033464">
    <property type="entry name" value="CSN8_PSD8_EIF3K"/>
</dbReference>
<dbReference type="GO" id="GO:0016282">
    <property type="term" value="C:eukaryotic 43S preinitiation complex"/>
    <property type="evidence" value="ECO:0007669"/>
    <property type="project" value="UniProtKB-UniRule"/>
</dbReference>
<evidence type="ECO:0000313" key="13">
    <source>
        <dbReference type="WBParaSite" id="scaffold8091_cov211.g12728"/>
    </source>
</evidence>
<dbReference type="InterPro" id="IPR021726">
    <property type="entry name" value="THO_THOC2_N"/>
</dbReference>
<evidence type="ECO:0000256" key="6">
    <source>
        <dbReference type="ARBA" id="ARBA00023242"/>
    </source>
</evidence>
<keyword evidence="12" id="KW-1185">Reference proteome</keyword>
<proteinExistence type="inferred from homology"/>
<accession>A0A915N9J9</accession>
<dbReference type="GO" id="GO:0006406">
    <property type="term" value="P:mRNA export from nucleus"/>
    <property type="evidence" value="ECO:0007669"/>
    <property type="project" value="InterPro"/>
</dbReference>
<dbReference type="PANTHER" id="PTHR21597">
    <property type="entry name" value="THO2 PROTEIN"/>
    <property type="match status" value="1"/>
</dbReference>
<evidence type="ECO:0000256" key="2">
    <source>
        <dbReference type="ARBA" id="ARBA00007857"/>
    </source>
</evidence>
<evidence type="ECO:0000256" key="3">
    <source>
        <dbReference type="ARBA" id="ARBA00022490"/>
    </source>
</evidence>
<dbReference type="GO" id="GO:0000445">
    <property type="term" value="C:THO complex part of transcription export complex"/>
    <property type="evidence" value="ECO:0007669"/>
    <property type="project" value="TreeGrafter"/>
</dbReference>
<keyword evidence="3 8" id="KW-0963">Cytoplasm</keyword>
<evidence type="ECO:0000256" key="4">
    <source>
        <dbReference type="ARBA" id="ARBA00022540"/>
    </source>
</evidence>
<evidence type="ECO:0000256" key="1">
    <source>
        <dbReference type="ARBA" id="ARBA00004123"/>
    </source>
</evidence>
<comment type="function">
    <text evidence="8">Component of the eukaryotic translation initiation factor 3 (eIF-3) complex, which is involved in protein synthesis of a specialized repertoire of mRNAs and, together with other initiation factors, stimulates binding of mRNA and methionyl-tRNAi to the 40S ribosome. The eIF-3 complex specifically targets and initiates translation of a subset of mRNAs involved in cell proliferation.</text>
</comment>
<dbReference type="Gene3D" id="1.10.10.10">
    <property type="entry name" value="Winged helix-like DNA-binding domain superfamily/Winged helix DNA-binding domain"/>
    <property type="match status" value="1"/>
</dbReference>
<dbReference type="Pfam" id="PF11262">
    <property type="entry name" value="Tho2"/>
    <property type="match status" value="1"/>
</dbReference>
<evidence type="ECO:0000256" key="8">
    <source>
        <dbReference type="HAMAP-Rule" id="MF_03010"/>
    </source>
</evidence>
<evidence type="ECO:0000256" key="5">
    <source>
        <dbReference type="ARBA" id="ARBA00022917"/>
    </source>
</evidence>
<protein>
    <recommendedName>
        <fullName evidence="8">Eukaryotic translation initiation factor 3 subunit K</fullName>
        <shortName evidence="8">eIF3k</shortName>
    </recommendedName>
    <alternativeName>
        <fullName evidence="8">eIF-3 p25</fullName>
    </alternativeName>
</protein>
<evidence type="ECO:0000256" key="9">
    <source>
        <dbReference type="SAM" id="Coils"/>
    </source>
</evidence>
<dbReference type="Pfam" id="PF16134">
    <property type="entry name" value="THOC2_N"/>
    <property type="match status" value="2"/>
</dbReference>
<dbReference type="GO" id="GO:0043022">
    <property type="term" value="F:ribosome binding"/>
    <property type="evidence" value="ECO:0007669"/>
    <property type="project" value="InterPro"/>
</dbReference>
<dbReference type="InterPro" id="IPR036388">
    <property type="entry name" value="WH-like_DNA-bd_sf"/>
</dbReference>
<dbReference type="InterPro" id="IPR021418">
    <property type="entry name" value="THO_THOC2_C"/>
</dbReference>
<comment type="subcellular location">
    <subcellularLocation>
        <location evidence="8">Cytoplasm</location>
    </subcellularLocation>
    <subcellularLocation>
        <location evidence="1">Nucleus</location>
    </subcellularLocation>
</comment>
<comment type="similarity">
    <text evidence="8">Belongs to the eIF-3 subunit K family.</text>
</comment>
<feature type="compositionally biased region" description="Polar residues" evidence="10">
    <location>
        <begin position="1451"/>
        <end position="1466"/>
    </location>
</feature>
<evidence type="ECO:0000256" key="10">
    <source>
        <dbReference type="SAM" id="MobiDB-lite"/>
    </source>
</evidence>
<organism evidence="12 13">
    <name type="scientific">Meloidogyne javanica</name>
    <name type="common">Root-knot nematode worm</name>
    <dbReference type="NCBI Taxonomy" id="6303"/>
    <lineage>
        <taxon>Eukaryota</taxon>
        <taxon>Metazoa</taxon>
        <taxon>Ecdysozoa</taxon>
        <taxon>Nematoda</taxon>
        <taxon>Chromadorea</taxon>
        <taxon>Rhabditida</taxon>
        <taxon>Tylenchina</taxon>
        <taxon>Tylenchomorpha</taxon>
        <taxon>Tylenchoidea</taxon>
        <taxon>Meloidogynidae</taxon>
        <taxon>Meloidogyninae</taxon>
        <taxon>Meloidogyne</taxon>
        <taxon>Meloidogyne incognita group</taxon>
    </lineage>
</organism>
<keyword evidence="4 8" id="KW-0396">Initiation factor</keyword>
<dbReference type="InterPro" id="IPR009374">
    <property type="entry name" value="eIF3k"/>
</dbReference>
<feature type="domain" description="PCI" evidence="11">
    <location>
        <begin position="50"/>
        <end position="230"/>
    </location>
</feature>
<dbReference type="PROSITE" id="PS50250">
    <property type="entry name" value="PCI"/>
    <property type="match status" value="1"/>
</dbReference>
<evidence type="ECO:0000313" key="12">
    <source>
        <dbReference type="Proteomes" id="UP000887561"/>
    </source>
</evidence>
<keyword evidence="5 8" id="KW-0648">Protein biosynthesis</keyword>
<dbReference type="FunFam" id="1.10.10.10:FF:000212">
    <property type="entry name" value="Eukaryotic translation initiation factor 3 subunit K"/>
    <property type="match status" value="1"/>
</dbReference>
<comment type="subunit">
    <text evidence="7">Component of the THO subcomplex, which is composed of THOC1, THOC2, THOC3, THOC5, THOC6 and THOC7. The THO subcomplex interacts with DDX39B to form the THO-DDX39B complex which multimerizes into a 28-subunit tetrameric assembly. Component of the transcription/export (TREX) complex at least composed of ALYREF/THOC4, DDX39B, SARNP/CIP29, CHTOP and the THO subcomplex; in the complex interacts with THOC1, THOC3, THOC5, THOC7 and DDX39B. TREX seems to have a dynamic structure involving ATP-dependent remodeling. Interacts with POLDIP3 and ZC3H11A.</text>
</comment>
<dbReference type="InterPro" id="IPR016024">
    <property type="entry name" value="ARM-type_fold"/>
</dbReference>
<name>A0A915N9J9_MELJA</name>
<dbReference type="WBParaSite" id="scaffold8091_cov211.g12728">
    <property type="protein sequence ID" value="scaffold8091_cov211.g12728"/>
    <property type="gene ID" value="scaffold8091_cov211.g12728"/>
</dbReference>
<dbReference type="Pfam" id="PF10075">
    <property type="entry name" value="CSN8_PSD8_EIF3K"/>
    <property type="match status" value="1"/>
</dbReference>
<reference evidence="13" key="1">
    <citation type="submission" date="2022-11" db="UniProtKB">
        <authorList>
            <consortium name="WormBaseParasite"/>
        </authorList>
    </citation>
    <scope>IDENTIFICATION</scope>
</reference>
<keyword evidence="6" id="KW-0539">Nucleus</keyword>
<dbReference type="InterPro" id="IPR036390">
    <property type="entry name" value="WH_DNA-bd_sf"/>
</dbReference>
<dbReference type="Pfam" id="PF11732">
    <property type="entry name" value="Thoc2"/>
    <property type="match status" value="1"/>
</dbReference>
<comment type="subunit">
    <text evidence="8">Component of the eukaryotic translation initiation factor 3 (eIF-3) complex.</text>
</comment>
<sequence length="1508" mass="173919">MEDPSKQQIIGRSFEEARSNIDISGINRYNPTQVAQLEYVVQLMISETKYDKDILMTLLKLYQLNPHLYNEKYVCLVLLKTMTNFPRNDFALAKYLLEADKVNSLEVRRVISIGALLESCNFVKFWRLLNGRSKPLDSLDDSFSQSNDIKQIVESIKGFKEAIRNYACQVISVTYQRIYKQNLVMLLGDIDDKELAFYVSHFRWRKVEDEDVYFIQNHEDTIKSRNIEEKLQFEQMSSTSLSTAASSSFTEGDEIGKMFDILRAFISHRNDQDTTIRKLRTLVDGSSKNASLLFDVLVALQPEFDEERKRKEENDVEIRRFLEQLGKEPNLFKILPSEVLSLELNALGAEEQATRSRIVKSKTRIYYKQLKFNLLREESEGYAKLITELLHPSSKSQFNLDPNRVVDIILECFEYAPNEYQRFVRLIRDFNVDQKDLFSILALKFIFCQRAEYTPMSLYRLSSILAQENLVDILAVFNLATPTQKEAIEDCKTLAELIRVRSVRAETISSSGASLLASANDAFPISSILGANDYGPEPSTIPAVSFSAAIQCQQNEDKKLAGSKFDDTVLHTNQKLGLLCSVLEHGNLELAKPLFERLPEIYPFGVSRRIAMAVSNIIGYKIEPFYREKYSHYRDNSSFRMKESWERFTCLPQITKDWNSLFNDACTIAFQLGPYIGARHEVSIKLIRLLNLFYDDVEAQNLAERENFLNIIVDLCDSVLVPAASLLDSNFVYCEELWQILGRLPYQERYRIYHRWRTIHTQRCWELSLQRGKVLGMTRYIMKRLSKDTAKVMGRQLGKLCHSYPTIPLDYLLGKVQEFQNFIGPVVDSIRFLSSLEFDVLAYCLIENLAAPEKQDFKVLDISYSPWLQSLASFSAAIFKRYNIDLGGILQYITNQLKDAKNLDLIVLREIVTSISGIESASDLTQEHLDSLCGGDILRSEASSLQMNKLNRRSINRLRDALLKDGLFESLCILIGQQRQFIVFRDSAEYPLKLATQMLDQCQETFVQFFHFLRTNLKPEQYSKRLPSALELLTDYHLSVDAMFCLMRPVYMNEIGTSYESAKQKYKEEHEDITSLDNAQKSLIYREIFINRLDTLSEELAKAFPQTMWQDITYRLHTIFWLLSVNDLIVPEAAYERNIEKIHKELKELHQVSSDSGLLGIRGGAATLRRTAKEEERLKSLELKLNEEKKRQLEHKARILDILSDEDVKKNFFAKSLPNKSSQTLRFLQSCIFPRVICSEVDAVYCAELVRALHITKTNDFQTIVLFDKIFTDVSPILGGFSERETVCFGRFCCILLELILHWHSSKSVFQEECEGFPGCVTKIRKKDMDDKAAADAFTYEFYRSICYKWMIRLTKSLSFMLQQTNYILIRNALTFMLMILPTYPLLTQLDANIQKNVALCRDREKTNRQDLNLLCTSFLINLKKRNEGFKNGGSRRLYEINEFCSVKATKSSSSTNGTTRKQPITANNSEIKEENNESANSSPTPPTSSKRDTSQPTPAKRSRPLIR</sequence>
<dbReference type="GO" id="GO:0006446">
    <property type="term" value="P:regulation of translational initiation"/>
    <property type="evidence" value="ECO:0007669"/>
    <property type="project" value="InterPro"/>
</dbReference>
<comment type="similarity">
    <text evidence="2">Belongs to the THOC2 family.</text>
</comment>
<evidence type="ECO:0000259" key="11">
    <source>
        <dbReference type="PROSITE" id="PS50250"/>
    </source>
</evidence>
<dbReference type="Gene3D" id="1.25.40.250">
    <property type="entry name" value="ARM repeat, domain 1"/>
    <property type="match status" value="1"/>
</dbReference>
<dbReference type="GO" id="GO:0003729">
    <property type="term" value="F:mRNA binding"/>
    <property type="evidence" value="ECO:0007669"/>
    <property type="project" value="TreeGrafter"/>
</dbReference>
<dbReference type="InterPro" id="IPR040007">
    <property type="entry name" value="Tho2"/>
</dbReference>
<dbReference type="GO" id="GO:0003743">
    <property type="term" value="F:translation initiation factor activity"/>
    <property type="evidence" value="ECO:0007669"/>
    <property type="project" value="UniProtKB-UniRule"/>
</dbReference>
<dbReference type="GO" id="GO:0033290">
    <property type="term" value="C:eukaryotic 48S preinitiation complex"/>
    <property type="evidence" value="ECO:0007669"/>
    <property type="project" value="UniProtKB-UniRule"/>
</dbReference>
<evidence type="ECO:0000256" key="7">
    <source>
        <dbReference type="ARBA" id="ARBA00047033"/>
    </source>
</evidence>
<dbReference type="GO" id="GO:0006397">
    <property type="term" value="P:mRNA processing"/>
    <property type="evidence" value="ECO:0007669"/>
    <property type="project" value="InterPro"/>
</dbReference>
<dbReference type="PANTHER" id="PTHR21597:SF0">
    <property type="entry name" value="THO COMPLEX SUBUNIT 2"/>
    <property type="match status" value="1"/>
</dbReference>
<dbReference type="GO" id="GO:0005852">
    <property type="term" value="C:eukaryotic translation initiation factor 3 complex"/>
    <property type="evidence" value="ECO:0007669"/>
    <property type="project" value="UniProtKB-UniRule"/>
</dbReference>
<keyword evidence="9" id="KW-0175">Coiled coil</keyword>
<dbReference type="InterPro" id="IPR000717">
    <property type="entry name" value="PCI_dom"/>
</dbReference>
<dbReference type="GO" id="GO:0001732">
    <property type="term" value="P:formation of cytoplasmic translation initiation complex"/>
    <property type="evidence" value="ECO:0007669"/>
    <property type="project" value="UniProtKB-UniRule"/>
</dbReference>
<feature type="coiled-coil region" evidence="9">
    <location>
        <begin position="1132"/>
        <end position="1206"/>
    </location>
</feature>
<dbReference type="InterPro" id="IPR032302">
    <property type="entry name" value="THOC2_N"/>
</dbReference>
<feature type="region of interest" description="Disordered" evidence="10">
    <location>
        <begin position="1451"/>
        <end position="1508"/>
    </location>
</feature>
<dbReference type="Proteomes" id="UP000887561">
    <property type="component" value="Unplaced"/>
</dbReference>
<dbReference type="InterPro" id="IPR016020">
    <property type="entry name" value="Transl_init_fac_sub12_N_euk"/>
</dbReference>
<dbReference type="HAMAP" id="MF_03010">
    <property type="entry name" value="eIF3k"/>
    <property type="match status" value="1"/>
</dbReference>
<dbReference type="SUPFAM" id="SSF48371">
    <property type="entry name" value="ARM repeat"/>
    <property type="match status" value="1"/>
</dbReference>